<proteinExistence type="predicted"/>
<organism evidence="1 2">
    <name type="scientific">Paraburkholderia atlantica</name>
    <dbReference type="NCBI Taxonomy" id="2654982"/>
    <lineage>
        <taxon>Bacteria</taxon>
        <taxon>Pseudomonadati</taxon>
        <taxon>Pseudomonadota</taxon>
        <taxon>Betaproteobacteria</taxon>
        <taxon>Burkholderiales</taxon>
        <taxon>Burkholderiaceae</taxon>
        <taxon>Paraburkholderia</taxon>
    </lineage>
</organism>
<dbReference type="EMBL" id="JACHDD010000008">
    <property type="protein sequence ID" value="MBB5426736.1"/>
    <property type="molecule type" value="Genomic_DNA"/>
</dbReference>
<dbReference type="Proteomes" id="UP000592780">
    <property type="component" value="Unassembled WGS sequence"/>
</dbReference>
<gene>
    <name evidence="1" type="ORF">HDG40_004915</name>
</gene>
<dbReference type="Gene3D" id="3.40.50.150">
    <property type="entry name" value="Vaccinia Virus protein VP39"/>
    <property type="match status" value="1"/>
</dbReference>
<sequence>MRRLHLLEIEDQPWCPRALRDGGTDWLHFLANSHKGFNVIAGKLREAMRRVGSDRIVDLCSGGGGPWQTLAPLLALSGRVMVQLTDFYPNRAAYERISAGATSCVTYVSEPVDAMNVPSRFDGVRTMFNSFHHFRPHDARAILADAVTKRRAIVVVEGADHRLLGIVFILVMPLMMLALTPLIRPFRWSRLALTYLLPAIPLLCLFDGIVSMLRIYNPDELREMVATIPDQQSFEWDIGTLPVQGSPLGLTYLIGVPRQSAGLKPSARRRERRADHLPARCSGVWVLPGGNSPIA</sequence>
<dbReference type="SUPFAM" id="SSF53335">
    <property type="entry name" value="S-adenosyl-L-methionine-dependent methyltransferases"/>
    <property type="match status" value="1"/>
</dbReference>
<dbReference type="InterPro" id="IPR029063">
    <property type="entry name" value="SAM-dependent_MTases_sf"/>
</dbReference>
<dbReference type="OrthoDB" id="117053at2"/>
<protein>
    <submittedName>
        <fullName evidence="1">Uncharacterized protein</fullName>
    </submittedName>
</protein>
<accession>A0A6I1QB15</accession>
<reference evidence="1 2" key="1">
    <citation type="submission" date="2020-08" db="EMBL/GenBank/DDBJ databases">
        <title>Genomic Encyclopedia of Type Strains, Phase IV (KMG-V): Genome sequencing to study the core and pangenomes of soil and plant-associated prokaryotes.</title>
        <authorList>
            <person name="Whitman W."/>
        </authorList>
    </citation>
    <scope>NUCLEOTIDE SEQUENCE [LARGE SCALE GENOMIC DNA]</scope>
    <source>
        <strain evidence="1 2">JPY158</strain>
    </source>
</reference>
<evidence type="ECO:0000313" key="1">
    <source>
        <dbReference type="EMBL" id="MBB5426736.1"/>
    </source>
</evidence>
<dbReference type="AlphaFoldDB" id="A0A6I1QB15"/>
<evidence type="ECO:0000313" key="2">
    <source>
        <dbReference type="Proteomes" id="UP000592780"/>
    </source>
</evidence>
<name>A0A6I1QB15_PARAM</name>
<keyword evidence="2" id="KW-1185">Reference proteome</keyword>
<dbReference type="RefSeq" id="WP_035491755.1">
    <property type="nucleotide sequence ID" value="NZ_JACHDD010000008.1"/>
</dbReference>
<comment type="caution">
    <text evidence="1">The sequence shown here is derived from an EMBL/GenBank/DDBJ whole genome shotgun (WGS) entry which is preliminary data.</text>
</comment>